<reference evidence="3" key="1">
    <citation type="journal article" date="2016" name="Nature">
        <title>Genome evolution in the allotetraploid frog Xenopus laevis.</title>
        <authorList>
            <person name="Session A.M."/>
            <person name="Uno Y."/>
            <person name="Kwon T."/>
            <person name="Chapman J.A."/>
            <person name="Toyoda A."/>
            <person name="Takahashi S."/>
            <person name="Fukui A."/>
            <person name="Hikosaka A."/>
            <person name="Suzuki A."/>
            <person name="Kondo M."/>
            <person name="van Heeringen S.J."/>
            <person name="Quigley I."/>
            <person name="Heinz S."/>
            <person name="Ogino H."/>
            <person name="Ochi H."/>
            <person name="Hellsten U."/>
            <person name="Lyons J.B."/>
            <person name="Simakov O."/>
            <person name="Putnam N."/>
            <person name="Stites J."/>
            <person name="Kuroki Y."/>
            <person name="Tanaka T."/>
            <person name="Michiue T."/>
            <person name="Watanabe M."/>
            <person name="Bogdanovic O."/>
            <person name="Lister R."/>
            <person name="Georgiou G."/>
            <person name="Paranjpe S.S."/>
            <person name="van Kruijsbergen I."/>
            <person name="Shu S."/>
            <person name="Carlson J."/>
            <person name="Kinoshita T."/>
            <person name="Ohta Y."/>
            <person name="Mawaribuchi S."/>
            <person name="Jenkins J."/>
            <person name="Grimwood J."/>
            <person name="Schmutz J."/>
            <person name="Mitros T."/>
            <person name="Mozaffari S.V."/>
            <person name="Suzuki Y."/>
            <person name="Haramoto Y."/>
            <person name="Yamamoto T.S."/>
            <person name="Takagi C."/>
            <person name="Heald R."/>
            <person name="Miller K."/>
            <person name="Haudenschild C."/>
            <person name="Kitzman J."/>
            <person name="Nakayama T."/>
            <person name="Izutsu Y."/>
            <person name="Robert J."/>
            <person name="Fortriede J."/>
            <person name="Burns K."/>
            <person name="Lotay V."/>
            <person name="Karimi K."/>
            <person name="Yasuoka Y."/>
            <person name="Dichmann D.S."/>
            <person name="Flajnik M.F."/>
            <person name="Houston D.W."/>
            <person name="Shendure J."/>
            <person name="DuPasquier L."/>
            <person name="Vize P.D."/>
            <person name="Zorn A.M."/>
            <person name="Ito M."/>
            <person name="Marcotte E.M."/>
            <person name="Wallingford J.B."/>
            <person name="Ito Y."/>
            <person name="Asashima M."/>
            <person name="Ueno N."/>
            <person name="Matsuda Y."/>
            <person name="Veenstra G.J."/>
            <person name="Fujiyama A."/>
            <person name="Harland R.M."/>
            <person name="Taira M."/>
            <person name="Rokhsar D.S."/>
        </authorList>
    </citation>
    <scope>NUCLEOTIDE SEQUENCE [LARGE SCALE GENOMIC DNA]</scope>
    <source>
        <strain evidence="3">J</strain>
    </source>
</reference>
<protein>
    <recommendedName>
        <fullName evidence="4">Transmembrane protein</fullName>
    </recommendedName>
</protein>
<keyword evidence="1" id="KW-0812">Transmembrane</keyword>
<evidence type="ECO:0000313" key="3">
    <source>
        <dbReference type="Proteomes" id="UP000694892"/>
    </source>
</evidence>
<sequence length="137" mass="15460">MEVSSSSEDYQNTGQLGLPLCISCPTCGFNPFSLTIVSSPILGNWFGQWFWPLSLSIISYKLLKEHLFLLYVASLVWLSGVRMFSLIFVRQEMGDLDGGKGSCIYNNNNDNNNFLVWDRKHSGAFSIISKLHIDNDK</sequence>
<organism evidence="2 3">
    <name type="scientific">Xenopus laevis</name>
    <name type="common">African clawed frog</name>
    <dbReference type="NCBI Taxonomy" id="8355"/>
    <lineage>
        <taxon>Eukaryota</taxon>
        <taxon>Metazoa</taxon>
        <taxon>Chordata</taxon>
        <taxon>Craniata</taxon>
        <taxon>Vertebrata</taxon>
        <taxon>Euteleostomi</taxon>
        <taxon>Amphibia</taxon>
        <taxon>Batrachia</taxon>
        <taxon>Anura</taxon>
        <taxon>Pipoidea</taxon>
        <taxon>Pipidae</taxon>
        <taxon>Xenopodinae</taxon>
        <taxon>Xenopus</taxon>
        <taxon>Xenopus</taxon>
    </lineage>
</organism>
<keyword evidence="1" id="KW-0472">Membrane</keyword>
<keyword evidence="1" id="KW-1133">Transmembrane helix</keyword>
<accession>A0A974CL39</accession>
<name>A0A974CL39_XENLA</name>
<dbReference type="AlphaFoldDB" id="A0A974CL39"/>
<feature type="transmembrane region" description="Helical" evidence="1">
    <location>
        <begin position="68"/>
        <end position="89"/>
    </location>
</feature>
<dbReference type="EMBL" id="CM004476">
    <property type="protein sequence ID" value="OCT75399.1"/>
    <property type="molecule type" value="Genomic_DNA"/>
</dbReference>
<evidence type="ECO:0000256" key="1">
    <source>
        <dbReference type="SAM" id="Phobius"/>
    </source>
</evidence>
<dbReference type="Proteomes" id="UP000694892">
    <property type="component" value="Chromosome 6L"/>
</dbReference>
<gene>
    <name evidence="2" type="ORF">XELAEV_18030579mg</name>
</gene>
<evidence type="ECO:0000313" key="2">
    <source>
        <dbReference type="EMBL" id="OCT75399.1"/>
    </source>
</evidence>
<evidence type="ECO:0008006" key="4">
    <source>
        <dbReference type="Google" id="ProtNLM"/>
    </source>
</evidence>
<proteinExistence type="predicted"/>